<dbReference type="PANTHER" id="PTHR32552:SF90">
    <property type="entry name" value="METAL-PSEUDOPALINE RECEPTOR CNTO"/>
    <property type="match status" value="1"/>
</dbReference>
<dbReference type="NCBIfam" id="TIGR01783">
    <property type="entry name" value="TonB-siderophor"/>
    <property type="match status" value="1"/>
</dbReference>
<accession>A0A6M4ASX4</accession>
<evidence type="ECO:0000256" key="3">
    <source>
        <dbReference type="ARBA" id="ARBA00022448"/>
    </source>
</evidence>
<keyword evidence="9 10" id="KW-0998">Cell outer membrane</keyword>
<evidence type="ECO:0000256" key="7">
    <source>
        <dbReference type="ARBA" id="ARBA00023136"/>
    </source>
</evidence>
<dbReference type="KEGG" id="slan:GV829_00825"/>
<keyword evidence="7 10" id="KW-0472">Membrane</keyword>
<dbReference type="Gene3D" id="2.170.130.10">
    <property type="entry name" value="TonB-dependent receptor, plug domain"/>
    <property type="match status" value="1"/>
</dbReference>
<dbReference type="Gene3D" id="2.40.170.20">
    <property type="entry name" value="TonB-dependent receptor, beta-barrel domain"/>
    <property type="match status" value="1"/>
</dbReference>
<keyword evidence="4 10" id="KW-1134">Transmembrane beta strand</keyword>
<protein>
    <submittedName>
        <fullName evidence="15">TonB-dependent siderophore receptor</fullName>
    </submittedName>
</protein>
<evidence type="ECO:0000313" key="15">
    <source>
        <dbReference type="EMBL" id="QJQ31169.1"/>
    </source>
</evidence>
<dbReference type="InterPro" id="IPR000531">
    <property type="entry name" value="Beta-barrel_TonB"/>
</dbReference>
<feature type="domain" description="TonB-dependent receptor-like beta-barrel" evidence="13">
    <location>
        <begin position="226"/>
        <end position="681"/>
    </location>
</feature>
<keyword evidence="5 10" id="KW-0812">Transmembrane</keyword>
<dbReference type="Pfam" id="PF00593">
    <property type="entry name" value="TonB_dep_Rec_b-barrel"/>
    <property type="match status" value="1"/>
</dbReference>
<dbReference type="GO" id="GO:0009279">
    <property type="term" value="C:cell outer membrane"/>
    <property type="evidence" value="ECO:0007669"/>
    <property type="project" value="UniProtKB-SubCell"/>
</dbReference>
<reference evidence="15 16" key="1">
    <citation type="submission" date="2020-01" db="EMBL/GenBank/DDBJ databases">
        <title>Sphingomonas sp. strain CSW-10.</title>
        <authorList>
            <person name="Chen W.-M."/>
        </authorList>
    </citation>
    <scope>NUCLEOTIDE SEQUENCE [LARGE SCALE GENOMIC DNA]</scope>
    <source>
        <strain evidence="15 16">CSW-10</strain>
    </source>
</reference>
<keyword evidence="16" id="KW-1185">Reference proteome</keyword>
<dbReference type="InterPro" id="IPR039426">
    <property type="entry name" value="TonB-dep_rcpt-like"/>
</dbReference>
<dbReference type="SUPFAM" id="SSF56935">
    <property type="entry name" value="Porins"/>
    <property type="match status" value="1"/>
</dbReference>
<sequence length="712" mass="77617">MRTSLIALAAALLAAPAIAEEGASDRPSAGDASSELVVTGVRQAYRGEFAPREAPQSIGEIDSAAIEDAGALRLPEALDLVASVSRQNNLGGFFDAFAVRGFAGDENFPSNYLVNGFNGGRGFGGVRDTAGIERIEVLRGPTAALYGRGEPGGTVNLVTKQAELGRLFGAATLQIGSFDRYRGDLDANLPLGESVAVRLIGYAEEAGSFRNRPDSDRRGFLPSVTVRLGPDTTARYDLEWTQTRAPFDRGTIAPDGQFDFVSRRLFLGEPGDGRHVADVVGHQLQLEHRLSGAWSLLIGGSYRETSLEGFSSDPELVRSRQRLYQDGRSLSRQRRSRDYDAEHLVLRGELAGDVELGGMRHRVLLGIDFDDYQNDQVFRRFRPPAVSGNPTAQAGYVLDLLNPVYGRFPLPTPGPLTDRLDEQRAVGFYLQDQITLSDRFAVRFGGRYDSYNLRSLNRLNADADERDYQRFSPQFGIVFTATPHLSLYAAYGEGFRPNLAADAAGNLFDPETSRSYELGAKFGLLDDAIQGTVALFSMNKRNVLAADPINPGFSTTIGAARSQGLEFDLTGQLPGNVDVILSYAYMDAESRANVLDPNFGLQIRTGDPLLNIPRHTLAAQIAKTVEAGGTSLRFGAGVQHSGRRLGETATTFFLPSHTLVRVFAEWTVSENVEAFVTINNLFNETWYANSFATLFLQPGTPRDSTVGVRLRF</sequence>
<feature type="chain" id="PRO_5026680501" evidence="12">
    <location>
        <begin position="20"/>
        <end position="712"/>
    </location>
</feature>
<evidence type="ECO:0000256" key="9">
    <source>
        <dbReference type="ARBA" id="ARBA00023237"/>
    </source>
</evidence>
<evidence type="ECO:0000256" key="12">
    <source>
        <dbReference type="SAM" id="SignalP"/>
    </source>
</evidence>
<evidence type="ECO:0000259" key="14">
    <source>
        <dbReference type="Pfam" id="PF07715"/>
    </source>
</evidence>
<dbReference type="Pfam" id="PF07715">
    <property type="entry name" value="Plug"/>
    <property type="match status" value="1"/>
</dbReference>
<evidence type="ECO:0000313" key="16">
    <source>
        <dbReference type="Proteomes" id="UP000503018"/>
    </source>
</evidence>
<comment type="subcellular location">
    <subcellularLocation>
        <location evidence="1 10">Cell outer membrane</location>
        <topology evidence="1 10">Multi-pass membrane protein</topology>
    </subcellularLocation>
</comment>
<proteinExistence type="inferred from homology"/>
<evidence type="ECO:0000256" key="11">
    <source>
        <dbReference type="RuleBase" id="RU003357"/>
    </source>
</evidence>
<dbReference type="GO" id="GO:0015344">
    <property type="term" value="F:siderophore uptake transmembrane transporter activity"/>
    <property type="evidence" value="ECO:0007669"/>
    <property type="project" value="TreeGrafter"/>
</dbReference>
<comment type="similarity">
    <text evidence="2 10 11">Belongs to the TonB-dependent receptor family.</text>
</comment>
<dbReference type="PANTHER" id="PTHR32552">
    <property type="entry name" value="FERRICHROME IRON RECEPTOR-RELATED"/>
    <property type="match status" value="1"/>
</dbReference>
<keyword evidence="8 15" id="KW-0675">Receptor</keyword>
<evidence type="ECO:0000259" key="13">
    <source>
        <dbReference type="Pfam" id="PF00593"/>
    </source>
</evidence>
<dbReference type="GO" id="GO:0038023">
    <property type="term" value="F:signaling receptor activity"/>
    <property type="evidence" value="ECO:0007669"/>
    <property type="project" value="InterPro"/>
</dbReference>
<name>A0A6M4ASX4_9SPHN</name>
<evidence type="ECO:0000256" key="10">
    <source>
        <dbReference type="PROSITE-ProRule" id="PRU01360"/>
    </source>
</evidence>
<dbReference type="InterPro" id="IPR012910">
    <property type="entry name" value="Plug_dom"/>
</dbReference>
<organism evidence="15 16">
    <name type="scientific">Sphingomonas lacunae</name>
    <dbReference type="NCBI Taxonomy" id="2698828"/>
    <lineage>
        <taxon>Bacteria</taxon>
        <taxon>Pseudomonadati</taxon>
        <taxon>Pseudomonadota</taxon>
        <taxon>Alphaproteobacteria</taxon>
        <taxon>Sphingomonadales</taxon>
        <taxon>Sphingomonadaceae</taxon>
        <taxon>Sphingomonas</taxon>
    </lineage>
</organism>
<evidence type="ECO:0000256" key="5">
    <source>
        <dbReference type="ARBA" id="ARBA00022692"/>
    </source>
</evidence>
<keyword evidence="12" id="KW-0732">Signal</keyword>
<dbReference type="AlphaFoldDB" id="A0A6M4ASX4"/>
<evidence type="ECO:0000256" key="4">
    <source>
        <dbReference type="ARBA" id="ARBA00022452"/>
    </source>
</evidence>
<dbReference type="Proteomes" id="UP000503018">
    <property type="component" value="Chromosome"/>
</dbReference>
<dbReference type="RefSeq" id="WP_169943384.1">
    <property type="nucleotide sequence ID" value="NZ_CP053015.1"/>
</dbReference>
<keyword evidence="6 11" id="KW-0798">TonB box</keyword>
<feature type="signal peptide" evidence="12">
    <location>
        <begin position="1"/>
        <end position="19"/>
    </location>
</feature>
<feature type="domain" description="TonB-dependent receptor plug" evidence="14">
    <location>
        <begin position="51"/>
        <end position="154"/>
    </location>
</feature>
<evidence type="ECO:0000256" key="6">
    <source>
        <dbReference type="ARBA" id="ARBA00023077"/>
    </source>
</evidence>
<evidence type="ECO:0000256" key="1">
    <source>
        <dbReference type="ARBA" id="ARBA00004571"/>
    </source>
</evidence>
<gene>
    <name evidence="15" type="ORF">GV829_00825</name>
</gene>
<dbReference type="InterPro" id="IPR037066">
    <property type="entry name" value="Plug_dom_sf"/>
</dbReference>
<dbReference type="InterPro" id="IPR010105">
    <property type="entry name" value="TonB_sidphr_rcpt"/>
</dbReference>
<dbReference type="InterPro" id="IPR036942">
    <property type="entry name" value="Beta-barrel_TonB_sf"/>
</dbReference>
<evidence type="ECO:0000256" key="2">
    <source>
        <dbReference type="ARBA" id="ARBA00009810"/>
    </source>
</evidence>
<evidence type="ECO:0000256" key="8">
    <source>
        <dbReference type="ARBA" id="ARBA00023170"/>
    </source>
</evidence>
<dbReference type="CDD" id="cd01347">
    <property type="entry name" value="ligand_gated_channel"/>
    <property type="match status" value="1"/>
</dbReference>
<dbReference type="EMBL" id="CP053015">
    <property type="protein sequence ID" value="QJQ31169.1"/>
    <property type="molecule type" value="Genomic_DNA"/>
</dbReference>
<dbReference type="PROSITE" id="PS52016">
    <property type="entry name" value="TONB_DEPENDENT_REC_3"/>
    <property type="match status" value="1"/>
</dbReference>
<keyword evidence="3 10" id="KW-0813">Transport</keyword>
<dbReference type="GO" id="GO:0015891">
    <property type="term" value="P:siderophore transport"/>
    <property type="evidence" value="ECO:0007669"/>
    <property type="project" value="InterPro"/>
</dbReference>